<dbReference type="SMART" id="SM00054">
    <property type="entry name" value="EFh"/>
    <property type="match status" value="2"/>
</dbReference>
<proteinExistence type="predicted"/>
<dbReference type="EMBL" id="CAJNOK010006963">
    <property type="protein sequence ID" value="CAF1020215.1"/>
    <property type="molecule type" value="Genomic_DNA"/>
</dbReference>
<keyword evidence="2" id="KW-0175">Coiled coil</keyword>
<dbReference type="InterPro" id="IPR002048">
    <property type="entry name" value="EF_hand_dom"/>
</dbReference>
<accession>A0A8S2J192</accession>
<dbReference type="PROSITE" id="PS50222">
    <property type="entry name" value="EF_HAND_2"/>
    <property type="match status" value="1"/>
</dbReference>
<sequence>MAAWNKNSRGDLENELFDGYVTDAVSDDEEDKEWQSENINQIFNTCDFDRCGYLDKDKLQRICPHLNSNEIDLIFSNLDTNKDNKISLSEFSRGFKALLSEYVSNEFSAKTSSLNHKYSSSLPSMSVTNEYSRLFSNDKQDVHSQVNEVLDDLACQEQVFEFYDILRNGDAAESVEQFRNILEIFVRDISKYQQETKRLEEAYKREKENHDKYLKHIEEDYEREMRLLEENTRQEEKEKFDQEREYLRQKSAKEISDLQSMIQRMQTIEERYTEMKTGEDSAMLSLRNEILKLTQENQTLNSSLNESITSIAILKSDLSAMKGHLNDRQNLLLQ</sequence>
<gene>
    <name evidence="4" type="ORF">OVA965_LOCUS15465</name>
    <name evidence="5" type="ORF">TMI583_LOCUS15475</name>
</gene>
<name>A0A8S2J192_9BILA</name>
<dbReference type="SUPFAM" id="SSF47473">
    <property type="entry name" value="EF-hand"/>
    <property type="match status" value="1"/>
</dbReference>
<evidence type="ECO:0000259" key="3">
    <source>
        <dbReference type="PROSITE" id="PS50222"/>
    </source>
</evidence>
<protein>
    <recommendedName>
        <fullName evidence="3">EF-hand domain-containing protein</fullName>
    </recommendedName>
</protein>
<evidence type="ECO:0000313" key="4">
    <source>
        <dbReference type="EMBL" id="CAF1020215.1"/>
    </source>
</evidence>
<feature type="coiled-coil region" evidence="2">
    <location>
        <begin position="182"/>
        <end position="245"/>
    </location>
</feature>
<evidence type="ECO:0000256" key="2">
    <source>
        <dbReference type="SAM" id="Coils"/>
    </source>
</evidence>
<dbReference type="EMBL" id="CAJOBA010006974">
    <property type="protein sequence ID" value="CAF3788885.1"/>
    <property type="molecule type" value="Genomic_DNA"/>
</dbReference>
<dbReference type="Gene3D" id="1.10.238.10">
    <property type="entry name" value="EF-hand"/>
    <property type="match status" value="1"/>
</dbReference>
<dbReference type="GO" id="GO:0005509">
    <property type="term" value="F:calcium ion binding"/>
    <property type="evidence" value="ECO:0007669"/>
    <property type="project" value="InterPro"/>
</dbReference>
<dbReference type="PROSITE" id="PS00018">
    <property type="entry name" value="EF_HAND_1"/>
    <property type="match status" value="1"/>
</dbReference>
<dbReference type="Proteomes" id="UP000682733">
    <property type="component" value="Unassembled WGS sequence"/>
</dbReference>
<evidence type="ECO:0000256" key="1">
    <source>
        <dbReference type="ARBA" id="ARBA00022837"/>
    </source>
</evidence>
<feature type="domain" description="EF-hand" evidence="3">
    <location>
        <begin position="66"/>
        <end position="101"/>
    </location>
</feature>
<organism evidence="5 6">
    <name type="scientific">Didymodactylos carnosus</name>
    <dbReference type="NCBI Taxonomy" id="1234261"/>
    <lineage>
        <taxon>Eukaryota</taxon>
        <taxon>Metazoa</taxon>
        <taxon>Spiralia</taxon>
        <taxon>Gnathifera</taxon>
        <taxon>Rotifera</taxon>
        <taxon>Eurotatoria</taxon>
        <taxon>Bdelloidea</taxon>
        <taxon>Philodinida</taxon>
        <taxon>Philodinidae</taxon>
        <taxon>Didymodactylos</taxon>
    </lineage>
</organism>
<reference evidence="5" key="1">
    <citation type="submission" date="2021-02" db="EMBL/GenBank/DDBJ databases">
        <authorList>
            <person name="Nowell W R."/>
        </authorList>
    </citation>
    <scope>NUCLEOTIDE SEQUENCE</scope>
</reference>
<dbReference type="InterPro" id="IPR011992">
    <property type="entry name" value="EF-hand-dom_pair"/>
</dbReference>
<dbReference type="CDD" id="cd00051">
    <property type="entry name" value="EFh"/>
    <property type="match status" value="1"/>
</dbReference>
<dbReference type="Pfam" id="PF13499">
    <property type="entry name" value="EF-hand_7"/>
    <property type="match status" value="1"/>
</dbReference>
<keyword evidence="1" id="KW-0106">Calcium</keyword>
<dbReference type="AlphaFoldDB" id="A0A8S2J192"/>
<evidence type="ECO:0000313" key="6">
    <source>
        <dbReference type="Proteomes" id="UP000682733"/>
    </source>
</evidence>
<dbReference type="InterPro" id="IPR018247">
    <property type="entry name" value="EF_Hand_1_Ca_BS"/>
</dbReference>
<dbReference type="Proteomes" id="UP000677228">
    <property type="component" value="Unassembled WGS sequence"/>
</dbReference>
<evidence type="ECO:0000313" key="5">
    <source>
        <dbReference type="EMBL" id="CAF3788885.1"/>
    </source>
</evidence>
<comment type="caution">
    <text evidence="5">The sequence shown here is derived from an EMBL/GenBank/DDBJ whole genome shotgun (WGS) entry which is preliminary data.</text>
</comment>